<gene>
    <name evidence="1" type="ORF">E2C01_078185</name>
</gene>
<dbReference type="EMBL" id="VSRR010062616">
    <property type="protein sequence ID" value="MPC83474.1"/>
    <property type="molecule type" value="Genomic_DNA"/>
</dbReference>
<accession>A0A5B7ITG5</accession>
<dbReference type="AlphaFoldDB" id="A0A5B7ITG5"/>
<protein>
    <submittedName>
        <fullName evidence="1">Uncharacterized protein</fullName>
    </submittedName>
</protein>
<sequence length="18" mass="1813">MTQHTTSTPASPPGASNK</sequence>
<keyword evidence="2" id="KW-1185">Reference proteome</keyword>
<evidence type="ECO:0000313" key="2">
    <source>
        <dbReference type="Proteomes" id="UP000324222"/>
    </source>
</evidence>
<organism evidence="1 2">
    <name type="scientific">Portunus trituberculatus</name>
    <name type="common">Swimming crab</name>
    <name type="synonym">Neptunus trituberculatus</name>
    <dbReference type="NCBI Taxonomy" id="210409"/>
    <lineage>
        <taxon>Eukaryota</taxon>
        <taxon>Metazoa</taxon>
        <taxon>Ecdysozoa</taxon>
        <taxon>Arthropoda</taxon>
        <taxon>Crustacea</taxon>
        <taxon>Multicrustacea</taxon>
        <taxon>Malacostraca</taxon>
        <taxon>Eumalacostraca</taxon>
        <taxon>Eucarida</taxon>
        <taxon>Decapoda</taxon>
        <taxon>Pleocyemata</taxon>
        <taxon>Brachyura</taxon>
        <taxon>Eubrachyura</taxon>
        <taxon>Portunoidea</taxon>
        <taxon>Portunidae</taxon>
        <taxon>Portuninae</taxon>
        <taxon>Portunus</taxon>
    </lineage>
</organism>
<dbReference type="Proteomes" id="UP000324222">
    <property type="component" value="Unassembled WGS sequence"/>
</dbReference>
<proteinExistence type="predicted"/>
<evidence type="ECO:0000313" key="1">
    <source>
        <dbReference type="EMBL" id="MPC83474.1"/>
    </source>
</evidence>
<reference evidence="1 2" key="1">
    <citation type="submission" date="2019-05" db="EMBL/GenBank/DDBJ databases">
        <title>Another draft genome of Portunus trituberculatus and its Hox gene families provides insights of decapod evolution.</title>
        <authorList>
            <person name="Jeong J.-H."/>
            <person name="Song I."/>
            <person name="Kim S."/>
            <person name="Choi T."/>
            <person name="Kim D."/>
            <person name="Ryu S."/>
            <person name="Kim W."/>
        </authorList>
    </citation>
    <scope>NUCLEOTIDE SEQUENCE [LARGE SCALE GENOMIC DNA]</scope>
    <source>
        <tissue evidence="1">Muscle</tissue>
    </source>
</reference>
<comment type="caution">
    <text evidence="1">The sequence shown here is derived from an EMBL/GenBank/DDBJ whole genome shotgun (WGS) entry which is preliminary data.</text>
</comment>
<name>A0A5B7ITG5_PORTR</name>